<comment type="caution">
    <text evidence="1">The sequence shown here is derived from an EMBL/GenBank/DDBJ whole genome shotgun (WGS) entry which is preliminary data.</text>
</comment>
<keyword evidence="2" id="KW-1185">Reference proteome</keyword>
<dbReference type="STRING" id="145458.APU90_00925"/>
<organism evidence="1 2">
    <name type="scientific">Rathayibacter toxicus</name>
    <dbReference type="NCBI Taxonomy" id="145458"/>
    <lineage>
        <taxon>Bacteria</taxon>
        <taxon>Bacillati</taxon>
        <taxon>Actinomycetota</taxon>
        <taxon>Actinomycetes</taxon>
        <taxon>Micrococcales</taxon>
        <taxon>Microbacteriaceae</taxon>
        <taxon>Rathayibacter</taxon>
    </lineage>
</organism>
<dbReference type="AlphaFoldDB" id="A0A0C5BEW5"/>
<sequence>MSVQVRYFAAAKAALGRGQDVFDDVADLAALEARLVLSAPDAAVVLARCSYLVNGVSTTDRATVLSPEAAIDVLPPFAGG</sequence>
<proteinExistence type="predicted"/>
<dbReference type="EMBL" id="LBFI01000053">
    <property type="protein sequence ID" value="KKM44628.1"/>
    <property type="molecule type" value="Genomic_DNA"/>
</dbReference>
<dbReference type="InterPro" id="IPR012675">
    <property type="entry name" value="Beta-grasp_dom_sf"/>
</dbReference>
<dbReference type="RefSeq" id="WP_042734033.1">
    <property type="nucleotide sequence ID" value="NZ_CP010848.1"/>
</dbReference>
<evidence type="ECO:0000313" key="2">
    <source>
        <dbReference type="Proteomes" id="UP000052979"/>
    </source>
</evidence>
<gene>
    <name evidence="1" type="ORF">VT73_08890</name>
</gene>
<accession>A0A0C5BEW5</accession>
<dbReference type="KEGG" id="rtx:TI83_05550"/>
<dbReference type="Pfam" id="PF02597">
    <property type="entry name" value="ThiS"/>
    <property type="match status" value="1"/>
</dbReference>
<dbReference type="KEGG" id="rtc:APU90_00925"/>
<dbReference type="Gene3D" id="3.10.20.30">
    <property type="match status" value="1"/>
</dbReference>
<dbReference type="PATRIC" id="fig|145458.7.peg.1281"/>
<dbReference type="Proteomes" id="UP000052979">
    <property type="component" value="Unassembled WGS sequence"/>
</dbReference>
<reference evidence="1 2" key="1">
    <citation type="submission" date="2015-04" db="EMBL/GenBank/DDBJ databases">
        <title>Draft genome sequence of Rathayibacter toxicus strain FH-142 (AKA 70134 or CS 32), a Western Australian isolate.</title>
        <authorList>
            <consortium name="Consortium for Microbial Forensics and Genomics (microFORGE)"/>
            <person name="Knight B.M."/>
            <person name="Roberts D.P."/>
            <person name="Lin D."/>
            <person name="Hari K."/>
            <person name="Fletcher J."/>
            <person name="Melcher U."/>
            <person name="Blagden T."/>
            <person name="Luster D.G."/>
            <person name="Sechler A.J."/>
            <person name="Schneider W.L."/>
            <person name="Winegar R.A."/>
        </authorList>
    </citation>
    <scope>NUCLEOTIDE SEQUENCE [LARGE SCALE GENOMIC DNA]</scope>
    <source>
        <strain evidence="1 2">FH142</strain>
    </source>
</reference>
<dbReference type="InterPro" id="IPR003749">
    <property type="entry name" value="ThiS/MoaD-like"/>
</dbReference>
<protein>
    <recommendedName>
        <fullName evidence="3">MoaD/ThiS family protein</fullName>
    </recommendedName>
</protein>
<dbReference type="GeneID" id="93667249"/>
<dbReference type="eggNOG" id="COG1977">
    <property type="taxonomic scope" value="Bacteria"/>
</dbReference>
<evidence type="ECO:0008006" key="3">
    <source>
        <dbReference type="Google" id="ProtNLM"/>
    </source>
</evidence>
<dbReference type="SUPFAM" id="SSF54285">
    <property type="entry name" value="MoaD/ThiS"/>
    <property type="match status" value="1"/>
</dbReference>
<dbReference type="InterPro" id="IPR016155">
    <property type="entry name" value="Mopterin_synth/thiamin_S_b"/>
</dbReference>
<name>A0A0C5BEW5_9MICO</name>
<evidence type="ECO:0000313" key="1">
    <source>
        <dbReference type="EMBL" id="KKM44628.1"/>
    </source>
</evidence>